<evidence type="ECO:0000256" key="6">
    <source>
        <dbReference type="RuleBase" id="RU362067"/>
    </source>
</evidence>
<evidence type="ECO:0000256" key="4">
    <source>
        <dbReference type="ARBA" id="ARBA00048448"/>
    </source>
</evidence>
<dbReference type="Gene3D" id="3.90.660.10">
    <property type="match status" value="1"/>
</dbReference>
<proteinExistence type="inferred from homology"/>
<sequence>MYDVLVIGAGLSGLQAALTAQQAGLSVVVVEARDRVGGKTWSVPLASGRGCVELGAAWTNDTNQRRIWAYVQKFGLKMFQQPIGGDCVMYENSTTKHKFPFGTTPKFSTEETKDLERLRDAIAAKTLTASGDPEDDKITLEEFGKKLGATQKTLDMINLWARVMLGVEHSELSAEYFFDYCRRGGGFYQMRSDAKDGAQYLRFQDGSQSVSKGIASLIGHANIQLSTPVASVEDRGSYVITTSTDGKRFRSKKVVLSVPSTLYKDITFSPALPGPKRRVTDTTILGDYSKTIVCYDRPWWRDLGFNGMCLSYEGPIIVGRDTSVDDKGQYSFTFFCNGGPSREWTKLPPHERRAKVLQHLAAMFDNHPEVYKPIEVFEQEWQKEQYSKGAVCPVTEVGLLSELNAEYRAPAGNLHFVGTEYAAEWKGYMEGAVCSGEDGGKEVVEALRADKKLQARL</sequence>
<dbReference type="InterPro" id="IPR002937">
    <property type="entry name" value="Amino_oxidase"/>
</dbReference>
<dbReference type="Gene3D" id="1.10.405.10">
    <property type="entry name" value="Guanine Nucleotide Dissociation Inhibitor, domain 1"/>
    <property type="match status" value="1"/>
</dbReference>
<dbReference type="PANTHER" id="PTHR43563:SF14">
    <property type="entry name" value="AMINE OXIDASE"/>
    <property type="match status" value="1"/>
</dbReference>
<reference evidence="8 9" key="1">
    <citation type="journal article" date="2016" name="Fungal Biol.">
        <title>The genome of Xylona heveae provides a window into fungal endophytism.</title>
        <authorList>
            <person name="Gazis R."/>
            <person name="Kuo A."/>
            <person name="Riley R."/>
            <person name="LaButti K."/>
            <person name="Lipzen A."/>
            <person name="Lin J."/>
            <person name="Amirebrahimi M."/>
            <person name="Hesse C.N."/>
            <person name="Spatafora J.W."/>
            <person name="Henrissat B."/>
            <person name="Hainaut M."/>
            <person name="Grigoriev I.V."/>
            <person name="Hibbett D.S."/>
        </authorList>
    </citation>
    <scope>NUCLEOTIDE SEQUENCE [LARGE SCALE GENOMIC DNA]</scope>
    <source>
        <strain evidence="8 9">TC161</strain>
    </source>
</reference>
<dbReference type="SUPFAM" id="SSF54373">
    <property type="entry name" value="FAD-linked reductases, C-terminal domain"/>
    <property type="match status" value="1"/>
</dbReference>
<keyword evidence="3 6" id="KW-0560">Oxidoreductase</keyword>
<comment type="cofactor">
    <cofactor evidence="1 6">
        <name>FAD</name>
        <dbReference type="ChEBI" id="CHEBI:57692"/>
    </cofactor>
</comment>
<feature type="binding site" evidence="5">
    <location>
        <begin position="31"/>
        <end position="32"/>
    </location>
    <ligand>
        <name>FAD</name>
        <dbReference type="ChEBI" id="CHEBI:57692"/>
    </ligand>
</feature>
<evidence type="ECO:0000259" key="7">
    <source>
        <dbReference type="Pfam" id="PF01593"/>
    </source>
</evidence>
<dbReference type="InterPro" id="IPR001613">
    <property type="entry name" value="Flavin_amine_oxidase"/>
</dbReference>
<dbReference type="SUPFAM" id="SSF51905">
    <property type="entry name" value="FAD/NAD(P)-binding domain"/>
    <property type="match status" value="1"/>
</dbReference>
<dbReference type="InterPro" id="IPR050703">
    <property type="entry name" value="Flavin_MAO"/>
</dbReference>
<protein>
    <recommendedName>
        <fullName evidence="6">Amine oxidase</fullName>
        <ecNumber evidence="6">1.4.3.-</ecNumber>
    </recommendedName>
</protein>
<dbReference type="Proteomes" id="UP000076632">
    <property type="component" value="Unassembled WGS sequence"/>
</dbReference>
<feature type="binding site" evidence="5">
    <location>
        <position position="229"/>
    </location>
    <ligand>
        <name>FAD</name>
        <dbReference type="ChEBI" id="CHEBI:57692"/>
    </ligand>
</feature>
<comment type="catalytic activity">
    <reaction evidence="4">
        <text>a secondary aliphatic amine + O2 + H2O = a primary amine + an aldehyde + H2O2</text>
        <dbReference type="Rhea" id="RHEA:26414"/>
        <dbReference type="ChEBI" id="CHEBI:15377"/>
        <dbReference type="ChEBI" id="CHEBI:15379"/>
        <dbReference type="ChEBI" id="CHEBI:16240"/>
        <dbReference type="ChEBI" id="CHEBI:17478"/>
        <dbReference type="ChEBI" id="CHEBI:58855"/>
        <dbReference type="ChEBI" id="CHEBI:65296"/>
        <dbReference type="EC" id="1.4.3.4"/>
    </reaction>
</comment>
<dbReference type="EC" id="1.4.3.-" evidence="6"/>
<feature type="domain" description="Amine oxidase" evidence="7">
    <location>
        <begin position="11"/>
        <end position="437"/>
    </location>
</feature>
<evidence type="ECO:0000256" key="3">
    <source>
        <dbReference type="ARBA" id="ARBA00023002"/>
    </source>
</evidence>
<dbReference type="GeneID" id="28901471"/>
<dbReference type="Gene3D" id="3.50.50.60">
    <property type="entry name" value="FAD/NAD(P)-binding domain"/>
    <property type="match status" value="1"/>
</dbReference>
<keyword evidence="6" id="KW-0285">Flavoprotein</keyword>
<evidence type="ECO:0000256" key="1">
    <source>
        <dbReference type="ARBA" id="ARBA00001974"/>
    </source>
</evidence>
<dbReference type="AlphaFoldDB" id="A0A165A748"/>
<evidence type="ECO:0000256" key="2">
    <source>
        <dbReference type="ARBA" id="ARBA00005995"/>
    </source>
</evidence>
<accession>A0A165A748</accession>
<comment type="similarity">
    <text evidence="2 6">Belongs to the flavin monoamine oxidase family.</text>
</comment>
<dbReference type="PANTHER" id="PTHR43563">
    <property type="entry name" value="AMINE OXIDASE"/>
    <property type="match status" value="1"/>
</dbReference>
<feature type="binding site" evidence="5">
    <location>
        <position position="420"/>
    </location>
    <ligand>
        <name>FAD</name>
        <dbReference type="ChEBI" id="CHEBI:57692"/>
    </ligand>
</feature>
<dbReference type="GO" id="GO:0097621">
    <property type="term" value="F:monoamine oxidase activity"/>
    <property type="evidence" value="ECO:0007669"/>
    <property type="project" value="UniProtKB-EC"/>
</dbReference>
<name>A0A165A748_XYLHT</name>
<keyword evidence="9" id="KW-1185">Reference proteome</keyword>
<feature type="binding site" evidence="5">
    <location>
        <position position="335"/>
    </location>
    <ligand>
        <name>substrate</name>
    </ligand>
</feature>
<dbReference type="OMA" id="LWARVMH"/>
<keyword evidence="6" id="KW-0274">FAD</keyword>
<dbReference type="OrthoDB" id="5046242at2759"/>
<dbReference type="InParanoid" id="A0A165A748"/>
<organism evidence="8 9">
    <name type="scientific">Xylona heveae (strain CBS 132557 / TC161)</name>
    <dbReference type="NCBI Taxonomy" id="1328760"/>
    <lineage>
        <taxon>Eukaryota</taxon>
        <taxon>Fungi</taxon>
        <taxon>Dikarya</taxon>
        <taxon>Ascomycota</taxon>
        <taxon>Pezizomycotina</taxon>
        <taxon>Xylonomycetes</taxon>
        <taxon>Xylonales</taxon>
        <taxon>Xylonaceae</taxon>
        <taxon>Xylona</taxon>
    </lineage>
</organism>
<evidence type="ECO:0000313" key="8">
    <source>
        <dbReference type="EMBL" id="KZF20049.1"/>
    </source>
</evidence>
<dbReference type="RefSeq" id="XP_018185604.1">
    <property type="nucleotide sequence ID" value="XM_018336334.1"/>
</dbReference>
<dbReference type="STRING" id="1328760.A0A165A748"/>
<evidence type="ECO:0000313" key="9">
    <source>
        <dbReference type="Proteomes" id="UP000076632"/>
    </source>
</evidence>
<dbReference type="Pfam" id="PF01593">
    <property type="entry name" value="Amino_oxidase"/>
    <property type="match status" value="1"/>
</dbReference>
<gene>
    <name evidence="8" type="ORF">L228DRAFT_285425</name>
</gene>
<dbReference type="InterPro" id="IPR036188">
    <property type="entry name" value="FAD/NAD-bd_sf"/>
</dbReference>
<dbReference type="EMBL" id="KV407464">
    <property type="protein sequence ID" value="KZF20049.1"/>
    <property type="molecule type" value="Genomic_DNA"/>
</dbReference>
<dbReference type="PRINTS" id="PR00757">
    <property type="entry name" value="AMINEOXDASEF"/>
</dbReference>
<evidence type="ECO:0000256" key="5">
    <source>
        <dbReference type="PIRSR" id="PIRSR601613-1"/>
    </source>
</evidence>
<feature type="binding site" evidence="5">
    <location>
        <position position="12"/>
    </location>
    <ligand>
        <name>FAD</name>
        <dbReference type="ChEBI" id="CHEBI:57692"/>
    </ligand>
</feature>